<evidence type="ECO:0000313" key="2">
    <source>
        <dbReference type="EMBL" id="UWP58403.1"/>
    </source>
</evidence>
<gene>
    <name evidence="2" type="ORF">NQ502_13550</name>
</gene>
<dbReference type="InterPro" id="IPR045723">
    <property type="entry name" value="DUF6077"/>
</dbReference>
<feature type="transmembrane region" description="Helical" evidence="1">
    <location>
        <begin position="220"/>
        <end position="239"/>
    </location>
</feature>
<feature type="transmembrane region" description="Helical" evidence="1">
    <location>
        <begin position="282"/>
        <end position="311"/>
    </location>
</feature>
<protein>
    <submittedName>
        <fullName evidence="2">DUF6077 domain-containing protein</fullName>
    </submittedName>
</protein>
<organism evidence="2 3">
    <name type="scientific">Ruminococcus gauvreauii</name>
    <dbReference type="NCBI Taxonomy" id="438033"/>
    <lineage>
        <taxon>Bacteria</taxon>
        <taxon>Bacillati</taxon>
        <taxon>Bacillota</taxon>
        <taxon>Clostridia</taxon>
        <taxon>Eubacteriales</taxon>
        <taxon>Oscillospiraceae</taxon>
        <taxon>Ruminococcus</taxon>
    </lineage>
</organism>
<keyword evidence="1" id="KW-0812">Transmembrane</keyword>
<feature type="transmembrane region" description="Helical" evidence="1">
    <location>
        <begin position="70"/>
        <end position="91"/>
    </location>
</feature>
<feature type="transmembrane region" description="Helical" evidence="1">
    <location>
        <begin position="36"/>
        <end position="58"/>
    </location>
</feature>
<dbReference type="RefSeq" id="WP_028528192.1">
    <property type="nucleotide sequence ID" value="NZ_CABLBR010000008.1"/>
</dbReference>
<evidence type="ECO:0000256" key="1">
    <source>
        <dbReference type="SAM" id="Phobius"/>
    </source>
</evidence>
<dbReference type="Pfam" id="PF19554">
    <property type="entry name" value="DUF6077"/>
    <property type="match status" value="1"/>
</dbReference>
<feature type="transmembrane region" description="Helical" evidence="1">
    <location>
        <begin position="103"/>
        <end position="125"/>
    </location>
</feature>
<feature type="transmembrane region" description="Helical" evidence="1">
    <location>
        <begin position="323"/>
        <end position="344"/>
    </location>
</feature>
<keyword evidence="1" id="KW-0472">Membrane</keyword>
<feature type="transmembrane region" description="Helical" evidence="1">
    <location>
        <begin position="173"/>
        <end position="199"/>
    </location>
</feature>
<feature type="transmembrane region" description="Helical" evidence="1">
    <location>
        <begin position="251"/>
        <end position="270"/>
    </location>
</feature>
<accession>A0ABY5VEG6</accession>
<feature type="transmembrane region" description="Helical" evidence="1">
    <location>
        <begin position="6"/>
        <end position="24"/>
    </location>
</feature>
<evidence type="ECO:0000313" key="3">
    <source>
        <dbReference type="Proteomes" id="UP001060164"/>
    </source>
</evidence>
<keyword evidence="3" id="KW-1185">Reference proteome</keyword>
<dbReference type="Proteomes" id="UP001060164">
    <property type="component" value="Chromosome"/>
</dbReference>
<reference evidence="2" key="1">
    <citation type="journal article" date="2022" name="Cell">
        <title>Design, construction, and in vivo augmentation of a complex gut microbiome.</title>
        <authorList>
            <person name="Cheng A.G."/>
            <person name="Ho P.Y."/>
            <person name="Aranda-Diaz A."/>
            <person name="Jain S."/>
            <person name="Yu F.B."/>
            <person name="Meng X."/>
            <person name="Wang M."/>
            <person name="Iakiviak M."/>
            <person name="Nagashima K."/>
            <person name="Zhao A."/>
            <person name="Murugkar P."/>
            <person name="Patil A."/>
            <person name="Atabakhsh K."/>
            <person name="Weakley A."/>
            <person name="Yan J."/>
            <person name="Brumbaugh A.R."/>
            <person name="Higginbottom S."/>
            <person name="Dimas A."/>
            <person name="Shiver A.L."/>
            <person name="Deutschbauer A."/>
            <person name="Neff N."/>
            <person name="Sonnenburg J.L."/>
            <person name="Huang K.C."/>
            <person name="Fischbach M.A."/>
        </authorList>
    </citation>
    <scope>NUCLEOTIDE SEQUENCE</scope>
    <source>
        <strain evidence="2">DSM 19829</strain>
    </source>
</reference>
<dbReference type="EMBL" id="CP102290">
    <property type="protein sequence ID" value="UWP58403.1"/>
    <property type="molecule type" value="Genomic_DNA"/>
</dbReference>
<sequence>MTLSQIGMLILLMGIVPMMLGMLYTKFAREERDSLILNYCSGIIVMMALCELLAVPMIFMHTTLTVMLRIYGGVIAVLCVLSLILNVTFYGKMLVSFFKRAAALPWQSWAAVLIIVLQAAVLAVGQHVDDDDSFYVGAAAAAVETDSMFEVDPYTGETYDELPSRYVLSPFPVFVAVIGAITGVHVTIIAHTIFPIVFIPFAYMIYAMLGRRLFGDKKEAVGYFLILAAAVYIFSGYSVYTQGTFLLIRVWQGKAVLAGALLPGVFYYGLRAYGKNHHPLDYIMLGALMLACCLVSSMGIMLGAVVLGLLAVVSAVRFWNGKIILFSFLCCIPNIVYSVIYLIIK</sequence>
<proteinExistence type="predicted"/>
<keyword evidence="1" id="KW-1133">Transmembrane helix</keyword>
<name>A0ABY5VEG6_9FIRM</name>